<dbReference type="Pfam" id="PF12802">
    <property type="entry name" value="MarR_2"/>
    <property type="match status" value="1"/>
</dbReference>
<dbReference type="PANTHER" id="PTHR33164">
    <property type="entry name" value="TRANSCRIPTIONAL REGULATOR, MARR FAMILY"/>
    <property type="match status" value="1"/>
</dbReference>
<evidence type="ECO:0000259" key="1">
    <source>
        <dbReference type="SMART" id="SM00347"/>
    </source>
</evidence>
<dbReference type="PANTHER" id="PTHR33164:SF43">
    <property type="entry name" value="HTH-TYPE TRANSCRIPTIONAL REPRESSOR YETL"/>
    <property type="match status" value="1"/>
</dbReference>
<evidence type="ECO:0000313" key="3">
    <source>
        <dbReference type="Proteomes" id="UP000267164"/>
    </source>
</evidence>
<name>A0A386Z9Z6_9NOCA</name>
<dbReference type="GO" id="GO:0006950">
    <property type="term" value="P:response to stress"/>
    <property type="evidence" value="ECO:0007669"/>
    <property type="project" value="TreeGrafter"/>
</dbReference>
<dbReference type="Proteomes" id="UP000267164">
    <property type="component" value="Chromosome"/>
</dbReference>
<sequence length="177" mass="19599">MLSAVKHEGEARSRMGDTVAQAHPVDRELRDRLTVVVPLISSYLRRAKHDMPAGMRQAFETAGLGARHGAVLAFVWSSGPVSVSEVARRLNLSLTNTSQLSGELTRAGWLRRDSDPADHRRTLLSVPPERHDEFGDFLDRRSDVLLRALARLTPGERAGFLAGLTAWADEIERARPD</sequence>
<dbReference type="InterPro" id="IPR000835">
    <property type="entry name" value="HTH_MarR-typ"/>
</dbReference>
<organism evidence="2 3">
    <name type="scientific">Nocardia yunnanensis</name>
    <dbReference type="NCBI Taxonomy" id="2382165"/>
    <lineage>
        <taxon>Bacteria</taxon>
        <taxon>Bacillati</taxon>
        <taxon>Actinomycetota</taxon>
        <taxon>Actinomycetes</taxon>
        <taxon>Mycobacteriales</taxon>
        <taxon>Nocardiaceae</taxon>
        <taxon>Nocardia</taxon>
    </lineage>
</organism>
<accession>A0A386Z9Z6</accession>
<dbReference type="InterPro" id="IPR036388">
    <property type="entry name" value="WH-like_DNA-bd_sf"/>
</dbReference>
<dbReference type="InterPro" id="IPR039422">
    <property type="entry name" value="MarR/SlyA-like"/>
</dbReference>
<proteinExistence type="predicted"/>
<dbReference type="KEGG" id="nyu:D7D52_11670"/>
<keyword evidence="3" id="KW-1185">Reference proteome</keyword>
<reference evidence="2 3" key="1">
    <citation type="submission" date="2018-09" db="EMBL/GenBank/DDBJ databases">
        <title>Nocardia yunnanensis sp. nov., an actinomycete isolated from a soil sample.</title>
        <authorList>
            <person name="Zhang J."/>
        </authorList>
    </citation>
    <scope>NUCLEOTIDE SEQUENCE [LARGE SCALE GENOMIC DNA]</scope>
    <source>
        <strain evidence="2 3">CFHS0054</strain>
    </source>
</reference>
<dbReference type="SMART" id="SM00347">
    <property type="entry name" value="HTH_MARR"/>
    <property type="match status" value="1"/>
</dbReference>
<dbReference type="AlphaFoldDB" id="A0A386Z9Z6"/>
<dbReference type="Gene3D" id="1.10.10.10">
    <property type="entry name" value="Winged helix-like DNA-binding domain superfamily/Winged helix DNA-binding domain"/>
    <property type="match status" value="1"/>
</dbReference>
<dbReference type="SUPFAM" id="SSF46785">
    <property type="entry name" value="Winged helix' DNA-binding domain"/>
    <property type="match status" value="1"/>
</dbReference>
<dbReference type="GO" id="GO:0003700">
    <property type="term" value="F:DNA-binding transcription factor activity"/>
    <property type="evidence" value="ECO:0007669"/>
    <property type="project" value="InterPro"/>
</dbReference>
<feature type="domain" description="HTH marR-type" evidence="1">
    <location>
        <begin position="57"/>
        <end position="157"/>
    </location>
</feature>
<protein>
    <submittedName>
        <fullName evidence="2">MarR family transcriptional regulator</fullName>
    </submittedName>
</protein>
<gene>
    <name evidence="2" type="ORF">D7D52_11670</name>
</gene>
<dbReference type="OrthoDB" id="4547383at2"/>
<dbReference type="InterPro" id="IPR036390">
    <property type="entry name" value="WH_DNA-bd_sf"/>
</dbReference>
<dbReference type="EMBL" id="CP032568">
    <property type="protein sequence ID" value="AYF74408.1"/>
    <property type="molecule type" value="Genomic_DNA"/>
</dbReference>
<evidence type="ECO:0000313" key="2">
    <source>
        <dbReference type="EMBL" id="AYF74408.1"/>
    </source>
</evidence>